<organism evidence="2 3">
    <name type="scientific">Drosophila suzukii</name>
    <name type="common">Spotted-wing drosophila fruit fly</name>
    <dbReference type="NCBI Taxonomy" id="28584"/>
    <lineage>
        <taxon>Eukaryota</taxon>
        <taxon>Metazoa</taxon>
        <taxon>Ecdysozoa</taxon>
        <taxon>Arthropoda</taxon>
        <taxon>Hexapoda</taxon>
        <taxon>Insecta</taxon>
        <taxon>Pterygota</taxon>
        <taxon>Neoptera</taxon>
        <taxon>Endopterygota</taxon>
        <taxon>Diptera</taxon>
        <taxon>Brachycera</taxon>
        <taxon>Muscomorpha</taxon>
        <taxon>Ephydroidea</taxon>
        <taxon>Drosophilidae</taxon>
        <taxon>Drosophila</taxon>
        <taxon>Sophophora</taxon>
    </lineage>
</organism>
<evidence type="ECO:0000256" key="1">
    <source>
        <dbReference type="SAM" id="MobiDB-lite"/>
    </source>
</evidence>
<gene>
    <name evidence="3" type="primary">LOC108013694</name>
</gene>
<dbReference type="AlphaFoldDB" id="A0AB39ZJV3"/>
<protein>
    <submittedName>
        <fullName evidence="3">Uncharacterized protein</fullName>
    </submittedName>
</protein>
<dbReference type="Proteomes" id="UP001652628">
    <property type="component" value="Chromosome X"/>
</dbReference>
<proteinExistence type="predicted"/>
<name>A0AB39ZJV3_DROSZ</name>
<feature type="compositionally biased region" description="Acidic residues" evidence="1">
    <location>
        <begin position="38"/>
        <end position="53"/>
    </location>
</feature>
<evidence type="ECO:0000313" key="3">
    <source>
        <dbReference type="RefSeq" id="XP_016935102.2"/>
    </source>
</evidence>
<reference evidence="3" key="1">
    <citation type="submission" date="2025-08" db="UniProtKB">
        <authorList>
            <consortium name="RefSeq"/>
        </authorList>
    </citation>
    <scope>IDENTIFICATION</scope>
</reference>
<evidence type="ECO:0000313" key="2">
    <source>
        <dbReference type="Proteomes" id="UP001652628"/>
    </source>
</evidence>
<sequence length="66" mass="7763">MQNGPNDKYPEKFNFNEEVLRVKIQFGLMFFAEMEEAIFNESEPEDTNDEETSPMEVSSEDSDRHI</sequence>
<dbReference type="RefSeq" id="XP_016935102.2">
    <property type="nucleotide sequence ID" value="XM_017079613.3"/>
</dbReference>
<keyword evidence="2" id="KW-1185">Reference proteome</keyword>
<accession>A0AB39ZJV3</accession>
<dbReference type="GeneID" id="108013694"/>
<feature type="region of interest" description="Disordered" evidence="1">
    <location>
        <begin position="38"/>
        <end position="66"/>
    </location>
</feature>